<dbReference type="Pfam" id="PF00795">
    <property type="entry name" value="CN_hydrolase"/>
    <property type="match status" value="1"/>
</dbReference>
<keyword evidence="1 4" id="KW-0378">Hydrolase</keyword>
<evidence type="ECO:0000256" key="2">
    <source>
        <dbReference type="SAM" id="MobiDB-lite"/>
    </source>
</evidence>
<dbReference type="SUPFAM" id="SSF56317">
    <property type="entry name" value="Carbon-nitrogen hydrolase"/>
    <property type="match status" value="1"/>
</dbReference>
<name>A0A0F7SUD4_PHARH</name>
<evidence type="ECO:0000313" key="4">
    <source>
        <dbReference type="EMBL" id="CED84210.1"/>
    </source>
</evidence>
<evidence type="ECO:0000256" key="1">
    <source>
        <dbReference type="ARBA" id="ARBA00022801"/>
    </source>
</evidence>
<sequence>MSSSTLPIYLAQTSPLSPQPSLEESNEYIFPSIQHNVHIVRTHLWEAEKSLQGHGVVVFPEYALQGIIDGFKSYALPAYWLIRLIQDLSTLTSLHIVLTIVEPCLNDLTSSQSLHSIPPSPFDFGSDPSLSNSSRRLKGPRMLSEKEKTEWKNYESQMDHKGYEMINVAYFVRPEGGWERYEKRNLWHPERDYLQPGKTYSQVFDTPWGKAGMLICWDLSHPQAVQRLVEEGAVVIFVPTFWLATDSDPIAKRYAKNPGCEKTFDSVLLPSLCLVRSFEGECVLVMCNPGSSSNRSDLLETASSCPSPAINGVAGAVVDDNDGDDDDVDGIYARLQIEGSKIAQTRNTPQQGFFGSSGVWAPLIGLEGTGAGTKEGSWAGKIGLEVILDARELYKIAEDHAKSLIS</sequence>
<organism evidence="4">
    <name type="scientific">Phaffia rhodozyma</name>
    <name type="common">Yeast</name>
    <name type="synonym">Xanthophyllomyces dendrorhous</name>
    <dbReference type="NCBI Taxonomy" id="264483"/>
    <lineage>
        <taxon>Eukaryota</taxon>
        <taxon>Fungi</taxon>
        <taxon>Dikarya</taxon>
        <taxon>Basidiomycota</taxon>
        <taxon>Agaricomycotina</taxon>
        <taxon>Tremellomycetes</taxon>
        <taxon>Cystofilobasidiales</taxon>
        <taxon>Mrakiaceae</taxon>
        <taxon>Phaffia</taxon>
    </lineage>
</organism>
<dbReference type="PROSITE" id="PS50263">
    <property type="entry name" value="CN_HYDROLASE"/>
    <property type="match status" value="1"/>
</dbReference>
<accession>A0A0F7SUD4</accession>
<dbReference type="PANTHER" id="PTHR43674">
    <property type="entry name" value="NITRILASE C965.09-RELATED"/>
    <property type="match status" value="1"/>
</dbReference>
<dbReference type="GO" id="GO:0016811">
    <property type="term" value="F:hydrolase activity, acting on carbon-nitrogen (but not peptide) bonds, in linear amides"/>
    <property type="evidence" value="ECO:0007669"/>
    <property type="project" value="TreeGrafter"/>
</dbReference>
<reference evidence="4" key="1">
    <citation type="submission" date="2014-08" db="EMBL/GenBank/DDBJ databases">
        <authorList>
            <person name="Sharma Rahul"/>
            <person name="Thines Marco"/>
        </authorList>
    </citation>
    <scope>NUCLEOTIDE SEQUENCE</scope>
</reference>
<feature type="domain" description="CN hydrolase" evidence="3">
    <location>
        <begin position="18"/>
        <end position="349"/>
    </location>
</feature>
<dbReference type="InterPro" id="IPR003010">
    <property type="entry name" value="C-N_Hydrolase"/>
</dbReference>
<dbReference type="InterPro" id="IPR036526">
    <property type="entry name" value="C-N_Hydrolase_sf"/>
</dbReference>
<dbReference type="EMBL" id="LN483157">
    <property type="protein sequence ID" value="CED84210.1"/>
    <property type="molecule type" value="Genomic_DNA"/>
</dbReference>
<dbReference type="InterPro" id="IPR050345">
    <property type="entry name" value="Aliph_Amidase/BUP"/>
</dbReference>
<dbReference type="PANTHER" id="PTHR43674:SF16">
    <property type="entry name" value="CARBON-NITROGEN FAMILY, PUTATIVE (AFU_ORTHOLOGUE AFUA_5G02350)-RELATED"/>
    <property type="match status" value="1"/>
</dbReference>
<dbReference type="CDD" id="cd07197">
    <property type="entry name" value="nitrilase"/>
    <property type="match status" value="1"/>
</dbReference>
<feature type="region of interest" description="Disordered" evidence="2">
    <location>
        <begin position="121"/>
        <end position="142"/>
    </location>
</feature>
<evidence type="ECO:0000259" key="3">
    <source>
        <dbReference type="PROSITE" id="PS50263"/>
    </source>
</evidence>
<dbReference type="AlphaFoldDB" id="A0A0F7SUD4"/>
<protein>
    <submittedName>
        <fullName evidence="4">Carbon-nitrogen hydrolase</fullName>
    </submittedName>
</protein>
<proteinExistence type="predicted"/>
<dbReference type="Gene3D" id="3.60.110.10">
    <property type="entry name" value="Carbon-nitrogen hydrolase"/>
    <property type="match status" value="1"/>
</dbReference>